<proteinExistence type="inferred from homology"/>
<dbReference type="AlphaFoldDB" id="F8FPI1"/>
<dbReference type="PROSITE" id="PS01153">
    <property type="entry name" value="NOL1_NOP2_SUN"/>
    <property type="match status" value="1"/>
</dbReference>
<evidence type="ECO:0000256" key="4">
    <source>
        <dbReference type="ARBA" id="ARBA00022679"/>
    </source>
</evidence>
<dbReference type="HOGENOM" id="CLU_005316_6_1_9"/>
<keyword evidence="2" id="KW-0963">Cytoplasm</keyword>
<dbReference type="PANTHER" id="PTHR22807:SF30">
    <property type="entry name" value="28S RRNA (CYTOSINE(4447)-C(5))-METHYLTRANSFERASE-RELATED"/>
    <property type="match status" value="1"/>
</dbReference>
<dbReference type="Gene3D" id="2.30.130.60">
    <property type="match status" value="1"/>
</dbReference>
<dbReference type="Pfam" id="PF17125">
    <property type="entry name" value="Methyltr_RsmF_N"/>
    <property type="match status" value="1"/>
</dbReference>
<comment type="similarity">
    <text evidence="1 7">Belongs to the class I-like SAM-binding methyltransferase superfamily. RsmB/NOP family.</text>
</comment>
<protein>
    <recommendedName>
        <fullName evidence="8">SAM-dependent MTase RsmB/NOP-type domain-containing protein</fullName>
    </recommendedName>
</protein>
<keyword evidence="4 7" id="KW-0808">Transferase</keyword>
<dbReference type="PRINTS" id="PR02008">
    <property type="entry name" value="RCMTFAMILY"/>
</dbReference>
<dbReference type="SUPFAM" id="SSF53335">
    <property type="entry name" value="S-adenosyl-L-methionine-dependent methyltransferases"/>
    <property type="match status" value="1"/>
</dbReference>
<dbReference type="CDD" id="cd02440">
    <property type="entry name" value="AdoMet_MTases"/>
    <property type="match status" value="1"/>
</dbReference>
<dbReference type="InterPro" id="IPR001678">
    <property type="entry name" value="MeTrfase_RsmB-F_NOP2_dom"/>
</dbReference>
<feature type="active site" description="Nucleophile" evidence="7">
    <location>
        <position position="234"/>
    </location>
</feature>
<dbReference type="InterPro" id="IPR018314">
    <property type="entry name" value="RsmB/NOL1/NOP2-like_CS"/>
</dbReference>
<keyword evidence="6 7" id="KW-0694">RNA-binding</keyword>
<dbReference type="Gene3D" id="3.40.50.150">
    <property type="entry name" value="Vaccinia Virus protein VP39"/>
    <property type="match status" value="1"/>
</dbReference>
<evidence type="ECO:0000256" key="3">
    <source>
        <dbReference type="ARBA" id="ARBA00022603"/>
    </source>
</evidence>
<feature type="binding site" evidence="7">
    <location>
        <position position="136"/>
    </location>
    <ligand>
        <name>S-adenosyl-L-methionine</name>
        <dbReference type="ChEBI" id="CHEBI:59789"/>
    </ligand>
</feature>
<evidence type="ECO:0000256" key="2">
    <source>
        <dbReference type="ARBA" id="ARBA00022490"/>
    </source>
</evidence>
<dbReference type="InterPro" id="IPR027391">
    <property type="entry name" value="Nol1_Nop2_Fmu_2"/>
</dbReference>
<keyword evidence="5 7" id="KW-0949">S-adenosyl-L-methionine</keyword>
<evidence type="ECO:0000256" key="5">
    <source>
        <dbReference type="ARBA" id="ARBA00022691"/>
    </source>
</evidence>
<dbReference type="InterPro" id="IPR029063">
    <property type="entry name" value="SAM-dependent_MTases_sf"/>
</dbReference>
<gene>
    <name evidence="9" type="ordered locus">KNP414_01642</name>
</gene>
<dbReference type="Gene3D" id="3.30.70.1170">
    <property type="entry name" value="Sun protein, domain 3"/>
    <property type="match status" value="1"/>
</dbReference>
<dbReference type="InterPro" id="IPR031340">
    <property type="entry name" value="RsmF_methylt_CI"/>
</dbReference>
<evidence type="ECO:0000256" key="7">
    <source>
        <dbReference type="PROSITE-ProRule" id="PRU01023"/>
    </source>
</evidence>
<dbReference type="GO" id="GO:0003723">
    <property type="term" value="F:RNA binding"/>
    <property type="evidence" value="ECO:0007669"/>
    <property type="project" value="UniProtKB-UniRule"/>
</dbReference>
<dbReference type="Pfam" id="PF17126">
    <property type="entry name" value="RsmF_methylt_CI"/>
    <property type="match status" value="1"/>
</dbReference>
<evidence type="ECO:0000259" key="8">
    <source>
        <dbReference type="PROSITE" id="PS51686"/>
    </source>
</evidence>
<dbReference type="Proteomes" id="UP000006620">
    <property type="component" value="Chromosome"/>
</dbReference>
<reference evidence="10" key="1">
    <citation type="submission" date="2011-06" db="EMBL/GenBank/DDBJ databases">
        <title>Complete genome sequence of Paenibacillus mucilaginosus KNP414.</title>
        <authorList>
            <person name="Wang J."/>
            <person name="Hu S."/>
            <person name="Hu X."/>
            <person name="Zhang B."/>
            <person name="Dong D."/>
            <person name="Zhang S."/>
            <person name="Zhao K."/>
            <person name="Wu D."/>
        </authorList>
    </citation>
    <scope>NUCLEOTIDE SEQUENCE [LARGE SCALE GENOMIC DNA]</scope>
    <source>
        <strain evidence="10">KNP414</strain>
    </source>
</reference>
<dbReference type="InterPro" id="IPR031341">
    <property type="entry name" value="Methyltr_RsmF_N"/>
</dbReference>
<evidence type="ECO:0000256" key="6">
    <source>
        <dbReference type="ARBA" id="ARBA00022884"/>
    </source>
</evidence>
<dbReference type="Pfam" id="PF01189">
    <property type="entry name" value="Methyltr_RsmB-F"/>
    <property type="match status" value="1"/>
</dbReference>
<organism evidence="9 10">
    <name type="scientific">Paenibacillus mucilaginosus (strain KNP414)</name>
    <dbReference type="NCBI Taxonomy" id="1036673"/>
    <lineage>
        <taxon>Bacteria</taxon>
        <taxon>Bacillati</taxon>
        <taxon>Bacillota</taxon>
        <taxon>Bacilli</taxon>
        <taxon>Bacillales</taxon>
        <taxon>Paenibacillaceae</taxon>
        <taxon>Paenibacillus</taxon>
    </lineage>
</organism>
<dbReference type="PROSITE" id="PS51686">
    <property type="entry name" value="SAM_MT_RSMB_NOP"/>
    <property type="match status" value="1"/>
</dbReference>
<dbReference type="PATRIC" id="fig|1036673.3.peg.1454"/>
<dbReference type="KEGG" id="pms:KNP414_01642"/>
<feature type="binding site" evidence="7">
    <location>
        <begin position="112"/>
        <end position="118"/>
    </location>
    <ligand>
        <name>S-adenosyl-L-methionine</name>
        <dbReference type="ChEBI" id="CHEBI:59789"/>
    </ligand>
</feature>
<accession>F8FPI1</accession>
<feature type="binding site" evidence="7">
    <location>
        <position position="181"/>
    </location>
    <ligand>
        <name>S-adenosyl-L-methionine</name>
        <dbReference type="ChEBI" id="CHEBI:59789"/>
    </ligand>
</feature>
<dbReference type="PANTHER" id="PTHR22807">
    <property type="entry name" value="NOP2 YEAST -RELATED NOL1/NOP2/FMU SUN DOMAIN-CONTAINING"/>
    <property type="match status" value="1"/>
</dbReference>
<keyword evidence="3 7" id="KW-0489">Methyltransferase</keyword>
<dbReference type="CDD" id="cd21147">
    <property type="entry name" value="RsmF_methylt_CTD1"/>
    <property type="match status" value="1"/>
</dbReference>
<dbReference type="RefSeq" id="WP_013915367.1">
    <property type="nucleotide sequence ID" value="NC_015690.1"/>
</dbReference>
<reference evidence="9 10" key="2">
    <citation type="journal article" date="2013" name="Genome Announc.">
        <title>Genome Sequence of Growth-Improving Paenibacillus mucilaginosus Strain KNP414.</title>
        <authorList>
            <person name="Lu J.J."/>
            <person name="Wang J.F."/>
            <person name="Hu X.F."/>
        </authorList>
    </citation>
    <scope>NUCLEOTIDE SEQUENCE [LARGE SCALE GENOMIC DNA]</scope>
    <source>
        <strain evidence="9 10">KNP414</strain>
    </source>
</reference>
<dbReference type="EMBL" id="CP002869">
    <property type="protein sequence ID" value="AEI40205.1"/>
    <property type="molecule type" value="Genomic_DNA"/>
</dbReference>
<sequence>MAECSLPQAFLLHMKELLGEEYPAFEASYGEDRLYGLRVNPLKISPAAFRELTEWELKPIPWAPEGFYYEEGVRPGKHPHYHAGLYYIQEPSAMAPVELLDVQPWHRVLDLCAAPGGKTTQLAGKLQGTGLVAANDIHSERVKALVKNLELNGVREAIVLNEDPAKLQEAFRGYFDRILIDAPCSGEGMFRKEEEMAKAWQEDWTEKYASMQRVLLRQAAVMLKPGGRLVYSTCTFSPEENEQIIAGFLDEHPDFEIAPAPELPGFAPGRPDWVPAGSARAAEALARFAGESLAGEPYGSAELVLRGEHVYAAPAGLPVLDGIRVVRPGWYLGSAAKGRFAPSHALAMGLRAEEALRRVNFTGGDPRAVRYLKGDTLELTPEELLRAHENVQTKGYTLVCIDGYPAGWAKWQDGLLKNEYPAGWRWT</sequence>
<evidence type="ECO:0000313" key="9">
    <source>
        <dbReference type="EMBL" id="AEI40205.1"/>
    </source>
</evidence>
<dbReference type="InterPro" id="IPR023267">
    <property type="entry name" value="RCMT"/>
</dbReference>
<feature type="binding site" evidence="7">
    <location>
        <position position="163"/>
    </location>
    <ligand>
        <name>S-adenosyl-L-methionine</name>
        <dbReference type="ChEBI" id="CHEBI:59789"/>
    </ligand>
</feature>
<dbReference type="GO" id="GO:0001510">
    <property type="term" value="P:RNA methylation"/>
    <property type="evidence" value="ECO:0007669"/>
    <property type="project" value="InterPro"/>
</dbReference>
<dbReference type="GO" id="GO:0008173">
    <property type="term" value="F:RNA methyltransferase activity"/>
    <property type="evidence" value="ECO:0007669"/>
    <property type="project" value="InterPro"/>
</dbReference>
<dbReference type="InterPro" id="IPR049560">
    <property type="entry name" value="MeTrfase_RsmB-F_NOP2_cat"/>
</dbReference>
<dbReference type="Pfam" id="PF13636">
    <property type="entry name" value="Methyltranf_PUA"/>
    <property type="match status" value="1"/>
</dbReference>
<name>F8FPI1_PAEMK</name>
<evidence type="ECO:0000256" key="1">
    <source>
        <dbReference type="ARBA" id="ARBA00007494"/>
    </source>
</evidence>
<feature type="domain" description="SAM-dependent MTase RsmB/NOP-type" evidence="8">
    <location>
        <begin position="20"/>
        <end position="288"/>
    </location>
</feature>
<evidence type="ECO:0000313" key="10">
    <source>
        <dbReference type="Proteomes" id="UP000006620"/>
    </source>
</evidence>